<gene>
    <name evidence="3" type="ORF">H9932_09175</name>
</gene>
<name>A0A9D2Q1H8_9MICO</name>
<evidence type="ECO:0000313" key="3">
    <source>
        <dbReference type="EMBL" id="HJC69830.1"/>
    </source>
</evidence>
<feature type="compositionally biased region" description="Basic residues" evidence="1">
    <location>
        <begin position="211"/>
        <end position="221"/>
    </location>
</feature>
<dbReference type="PANTHER" id="PTHR13903">
    <property type="entry name" value="PIRIN-RELATED"/>
    <property type="match status" value="1"/>
</dbReference>
<feature type="compositionally biased region" description="Low complexity" evidence="1">
    <location>
        <begin position="193"/>
        <end position="210"/>
    </location>
</feature>
<dbReference type="Gene3D" id="2.60.120.10">
    <property type="entry name" value="Jelly Rolls"/>
    <property type="match status" value="2"/>
</dbReference>
<sequence length="221" mass="23627">RFRDREFTVHTPEEVATGTARARVGLGTLHGVDGDGDLLTSRSAVVTDTALGMAQLDLRAGSTLRLDLDPGHEHGVLVDRGTAHLATTRDGTALSTDVSARELVVLPDDVDHLEIAATGEEDLRLMLLGGEPLGEDIVMWWNLVGRSHEEIVDFRARYQAEIGVELPLEDAPIAGIARERGGLAEDAEQFGPFASHAPSALPAPALPGGRLRSRGRRGMHA</sequence>
<comment type="caution">
    <text evidence="3">The sequence shown here is derived from an EMBL/GenBank/DDBJ whole genome shotgun (WGS) entry which is preliminary data.</text>
</comment>
<reference evidence="3" key="1">
    <citation type="journal article" date="2021" name="PeerJ">
        <title>Extensive microbial diversity within the chicken gut microbiome revealed by metagenomics and culture.</title>
        <authorList>
            <person name="Gilroy R."/>
            <person name="Ravi A."/>
            <person name="Getino M."/>
            <person name="Pursley I."/>
            <person name="Horton D.L."/>
            <person name="Alikhan N.F."/>
            <person name="Baker D."/>
            <person name="Gharbi K."/>
            <person name="Hall N."/>
            <person name="Watson M."/>
            <person name="Adriaenssens E.M."/>
            <person name="Foster-Nyarko E."/>
            <person name="Jarju S."/>
            <person name="Secka A."/>
            <person name="Antonio M."/>
            <person name="Oren A."/>
            <person name="Chaudhuri R.R."/>
            <person name="La Ragione R."/>
            <person name="Hildebrand F."/>
            <person name="Pallen M.J."/>
        </authorList>
    </citation>
    <scope>NUCLEOTIDE SEQUENCE</scope>
    <source>
        <strain evidence="3">CHK130-7132</strain>
    </source>
</reference>
<dbReference type="InterPro" id="IPR014710">
    <property type="entry name" value="RmlC-like_jellyroll"/>
</dbReference>
<evidence type="ECO:0000313" key="4">
    <source>
        <dbReference type="Proteomes" id="UP000823854"/>
    </source>
</evidence>
<dbReference type="InterPro" id="IPR011051">
    <property type="entry name" value="RmlC_Cupin_sf"/>
</dbReference>
<feature type="domain" description="Pirin C-terminal" evidence="2">
    <location>
        <begin position="54"/>
        <end position="159"/>
    </location>
</feature>
<proteinExistence type="predicted"/>
<reference evidence="3" key="2">
    <citation type="submission" date="2021-04" db="EMBL/GenBank/DDBJ databases">
        <authorList>
            <person name="Gilroy R."/>
        </authorList>
    </citation>
    <scope>NUCLEOTIDE SEQUENCE</scope>
    <source>
        <strain evidence="3">CHK130-7132</strain>
    </source>
</reference>
<feature type="region of interest" description="Disordered" evidence="1">
    <location>
        <begin position="193"/>
        <end position="221"/>
    </location>
</feature>
<evidence type="ECO:0000256" key="1">
    <source>
        <dbReference type="SAM" id="MobiDB-lite"/>
    </source>
</evidence>
<dbReference type="Proteomes" id="UP000823854">
    <property type="component" value="Unassembled WGS sequence"/>
</dbReference>
<dbReference type="PANTHER" id="PTHR13903:SF8">
    <property type="entry name" value="PIRIN"/>
    <property type="match status" value="1"/>
</dbReference>
<accession>A0A9D2Q1H8</accession>
<dbReference type="SUPFAM" id="SSF51182">
    <property type="entry name" value="RmlC-like cupins"/>
    <property type="match status" value="1"/>
</dbReference>
<protein>
    <submittedName>
        <fullName evidence="3">Pirin family protein</fullName>
    </submittedName>
</protein>
<dbReference type="InterPro" id="IPR008778">
    <property type="entry name" value="Pirin_C_dom"/>
</dbReference>
<dbReference type="EMBL" id="DWWC01000189">
    <property type="protein sequence ID" value="HJC69830.1"/>
    <property type="molecule type" value="Genomic_DNA"/>
</dbReference>
<dbReference type="InterPro" id="IPR012093">
    <property type="entry name" value="Pirin"/>
</dbReference>
<feature type="non-terminal residue" evidence="3">
    <location>
        <position position="1"/>
    </location>
</feature>
<evidence type="ECO:0000259" key="2">
    <source>
        <dbReference type="Pfam" id="PF05726"/>
    </source>
</evidence>
<dbReference type="Pfam" id="PF05726">
    <property type="entry name" value="Pirin_C"/>
    <property type="match status" value="1"/>
</dbReference>
<organism evidence="3 4">
    <name type="scientific">Candidatus Brachybacterium intestinipullorum</name>
    <dbReference type="NCBI Taxonomy" id="2838512"/>
    <lineage>
        <taxon>Bacteria</taxon>
        <taxon>Bacillati</taxon>
        <taxon>Actinomycetota</taxon>
        <taxon>Actinomycetes</taxon>
        <taxon>Micrococcales</taxon>
        <taxon>Dermabacteraceae</taxon>
        <taxon>Brachybacterium</taxon>
    </lineage>
</organism>
<dbReference type="CDD" id="cd02247">
    <property type="entry name" value="cupin_pirin_C"/>
    <property type="match status" value="1"/>
</dbReference>
<dbReference type="AlphaFoldDB" id="A0A9D2Q1H8"/>